<evidence type="ECO:0000256" key="1">
    <source>
        <dbReference type="SAM" id="MobiDB-lite"/>
    </source>
</evidence>
<feature type="region of interest" description="Disordered" evidence="1">
    <location>
        <begin position="37"/>
        <end position="71"/>
    </location>
</feature>
<accession>A0A2N9FJG8</accession>
<reference evidence="2" key="1">
    <citation type="submission" date="2018-02" db="EMBL/GenBank/DDBJ databases">
        <authorList>
            <person name="Cohen D.B."/>
            <person name="Kent A.D."/>
        </authorList>
    </citation>
    <scope>NUCLEOTIDE SEQUENCE</scope>
</reference>
<dbReference type="EMBL" id="OIVN01000891">
    <property type="protein sequence ID" value="SPC87049.1"/>
    <property type="molecule type" value="Genomic_DNA"/>
</dbReference>
<proteinExistence type="predicted"/>
<name>A0A2N9FJG8_FAGSY</name>
<protein>
    <submittedName>
        <fullName evidence="2">Uncharacterized protein</fullName>
    </submittedName>
</protein>
<organism evidence="2">
    <name type="scientific">Fagus sylvatica</name>
    <name type="common">Beechnut</name>
    <dbReference type="NCBI Taxonomy" id="28930"/>
    <lineage>
        <taxon>Eukaryota</taxon>
        <taxon>Viridiplantae</taxon>
        <taxon>Streptophyta</taxon>
        <taxon>Embryophyta</taxon>
        <taxon>Tracheophyta</taxon>
        <taxon>Spermatophyta</taxon>
        <taxon>Magnoliopsida</taxon>
        <taxon>eudicotyledons</taxon>
        <taxon>Gunneridae</taxon>
        <taxon>Pentapetalae</taxon>
        <taxon>rosids</taxon>
        <taxon>fabids</taxon>
        <taxon>Fagales</taxon>
        <taxon>Fagaceae</taxon>
        <taxon>Fagus</taxon>
    </lineage>
</organism>
<evidence type="ECO:0000313" key="2">
    <source>
        <dbReference type="EMBL" id="SPC87049.1"/>
    </source>
</evidence>
<dbReference type="AlphaFoldDB" id="A0A2N9FJG8"/>
<feature type="region of interest" description="Disordered" evidence="1">
    <location>
        <begin position="1"/>
        <end position="20"/>
    </location>
</feature>
<sequence length="71" mass="7339">MDPTIRLSRFSQSPRSRITEAAGGLNQALNQARRLGFGPGSGFESSAAGGLNQARRLGFGPGSGPTNHVAE</sequence>
<gene>
    <name evidence="2" type="ORF">FSB_LOCUS14931</name>
</gene>